<comment type="caution">
    <text evidence="1">The sequence shown here is derived from an EMBL/GenBank/DDBJ whole genome shotgun (WGS) entry which is preliminary data.</text>
</comment>
<dbReference type="RefSeq" id="WP_229822852.1">
    <property type="nucleotide sequence ID" value="NZ_BMRW01000017.1"/>
</dbReference>
<evidence type="ECO:0000313" key="1">
    <source>
        <dbReference type="EMBL" id="MBB4890388.1"/>
    </source>
</evidence>
<name>A0A7W7PII7_STRNE</name>
<sequence>MTTFEMLTLDTAIEDEPPTGEPAVLHGKELRIAIQDAFDTACPLLRKPPEKALARLAKLMGVKTVRDADDIDLHEGLLEINKWLDDPTSFRTRLPKTPKPDRPKGIGKLPAPRFVKWAPEHTACSLCADPIAAGDLTGRMGPPKAPYVAMGWQCEHCLYRRRDVPRRRDILLRIFHHLFASEGIGLNAYECGVLHDWLTEDPGLPATGPWLADPIDATLDRLRTSVEEGKSTTWLASTTAHTIVALLQQAAPTPYTSVQDTEMLRAVAQHLDEWQVNPQNAEARKYGAGPRFRAVVLQRTTHPTVLSVRGGPFDLHQTPPQSTELNEE</sequence>
<protein>
    <submittedName>
        <fullName evidence="1">Uncharacterized protein</fullName>
    </submittedName>
</protein>
<organism evidence="1 2">
    <name type="scientific">Streptomyces netropsis</name>
    <name type="common">Streptoverticillium netropsis</name>
    <dbReference type="NCBI Taxonomy" id="55404"/>
    <lineage>
        <taxon>Bacteria</taxon>
        <taxon>Bacillati</taxon>
        <taxon>Actinomycetota</taxon>
        <taxon>Actinomycetes</taxon>
        <taxon>Kitasatosporales</taxon>
        <taxon>Streptomycetaceae</taxon>
        <taxon>Streptomyces</taxon>
    </lineage>
</organism>
<reference evidence="1 2" key="1">
    <citation type="submission" date="2020-08" db="EMBL/GenBank/DDBJ databases">
        <title>Genomic Encyclopedia of Type Strains, Phase III (KMG-III): the genomes of soil and plant-associated and newly described type strains.</title>
        <authorList>
            <person name="Whitman W."/>
        </authorList>
    </citation>
    <scope>NUCLEOTIDE SEQUENCE [LARGE SCALE GENOMIC DNA]</scope>
    <source>
        <strain evidence="1 2">CECT 3265</strain>
    </source>
</reference>
<dbReference type="Proteomes" id="UP000556436">
    <property type="component" value="Unassembled WGS sequence"/>
</dbReference>
<dbReference type="AlphaFoldDB" id="A0A7W7PII7"/>
<gene>
    <name evidence="1" type="ORF">FHS38_006473</name>
</gene>
<accession>A0A7W7PII7</accession>
<proteinExistence type="predicted"/>
<keyword evidence="2" id="KW-1185">Reference proteome</keyword>
<evidence type="ECO:0000313" key="2">
    <source>
        <dbReference type="Proteomes" id="UP000556436"/>
    </source>
</evidence>
<dbReference type="EMBL" id="JACHJG010000019">
    <property type="protein sequence ID" value="MBB4890388.1"/>
    <property type="molecule type" value="Genomic_DNA"/>
</dbReference>